<dbReference type="Pfam" id="PF01565">
    <property type="entry name" value="FAD_binding_4"/>
    <property type="match status" value="1"/>
</dbReference>
<dbReference type="SUPFAM" id="SSF56176">
    <property type="entry name" value="FAD-binding/transporter-associated domain-like"/>
    <property type="match status" value="1"/>
</dbReference>
<dbReference type="PANTHER" id="PTHR43762:SF1">
    <property type="entry name" value="D-ARABINONO-1,4-LACTONE OXIDASE"/>
    <property type="match status" value="1"/>
</dbReference>
<evidence type="ECO:0000256" key="3">
    <source>
        <dbReference type="ARBA" id="ARBA00013136"/>
    </source>
</evidence>
<keyword evidence="8" id="KW-1185">Reference proteome</keyword>
<dbReference type="AlphaFoldDB" id="A0AAV9VM84"/>
<dbReference type="Pfam" id="PF04030">
    <property type="entry name" value="ALO"/>
    <property type="match status" value="1"/>
</dbReference>
<feature type="domain" description="FAD-binding PCMH-type" evidence="6">
    <location>
        <begin position="75"/>
        <end position="274"/>
    </location>
</feature>
<dbReference type="InterPro" id="IPR016167">
    <property type="entry name" value="FAD-bd_PCMH_sub1"/>
</dbReference>
<proteinExistence type="inferred from homology"/>
<dbReference type="Gene3D" id="3.30.70.2520">
    <property type="match status" value="1"/>
</dbReference>
<accession>A0AAV9VM84</accession>
<evidence type="ECO:0000256" key="5">
    <source>
        <dbReference type="ARBA" id="ARBA00033418"/>
    </source>
</evidence>
<dbReference type="Gene3D" id="3.30.465.10">
    <property type="match status" value="1"/>
</dbReference>
<dbReference type="PIRSF" id="PIRSF000136">
    <property type="entry name" value="LGO_GLO"/>
    <property type="match status" value="1"/>
</dbReference>
<dbReference type="GO" id="GO:0016020">
    <property type="term" value="C:membrane"/>
    <property type="evidence" value="ECO:0007669"/>
    <property type="project" value="InterPro"/>
</dbReference>
<evidence type="ECO:0000313" key="7">
    <source>
        <dbReference type="EMBL" id="KAK6362766.1"/>
    </source>
</evidence>
<comment type="caution">
    <text evidence="7">The sequence shown here is derived from an EMBL/GenBank/DDBJ whole genome shotgun (WGS) entry which is preliminary data.</text>
</comment>
<dbReference type="InterPro" id="IPR036318">
    <property type="entry name" value="FAD-bd_PCMH-like_sf"/>
</dbReference>
<comment type="similarity">
    <text evidence="2">Belongs to the oxygen-dependent FAD-linked oxidoreductase family.</text>
</comment>
<dbReference type="InterPro" id="IPR007173">
    <property type="entry name" value="ALO_C"/>
</dbReference>
<comment type="pathway">
    <text evidence="1">Cofactor biosynthesis; D-erythroascorbate biosynthesis; dehydro-D-arabinono-1,4-lactone from D-arabinose: step 2/2.</text>
</comment>
<keyword evidence="4" id="KW-0560">Oxidoreductase</keyword>
<dbReference type="InterPro" id="IPR006093">
    <property type="entry name" value="Oxy_OxRdtase_FAD_BS"/>
</dbReference>
<dbReference type="Gene3D" id="3.30.43.10">
    <property type="entry name" value="Uridine Diphospho-n-acetylenolpyruvylglucosamine Reductase, domain 2"/>
    <property type="match status" value="1"/>
</dbReference>
<evidence type="ECO:0000259" key="6">
    <source>
        <dbReference type="PROSITE" id="PS51387"/>
    </source>
</evidence>
<dbReference type="InterPro" id="IPR016166">
    <property type="entry name" value="FAD-bd_PCMH"/>
</dbReference>
<dbReference type="PROSITE" id="PS51387">
    <property type="entry name" value="FAD_PCMH"/>
    <property type="match status" value="1"/>
</dbReference>
<evidence type="ECO:0000313" key="8">
    <source>
        <dbReference type="Proteomes" id="UP001373714"/>
    </source>
</evidence>
<dbReference type="InterPro" id="IPR016169">
    <property type="entry name" value="FAD-bd_PCMH_sub2"/>
</dbReference>
<evidence type="ECO:0000256" key="2">
    <source>
        <dbReference type="ARBA" id="ARBA00005466"/>
    </source>
</evidence>
<organism evidence="7 8">
    <name type="scientific">Orbilia blumenaviensis</name>
    <dbReference type="NCBI Taxonomy" id="1796055"/>
    <lineage>
        <taxon>Eukaryota</taxon>
        <taxon>Fungi</taxon>
        <taxon>Dikarya</taxon>
        <taxon>Ascomycota</taxon>
        <taxon>Pezizomycotina</taxon>
        <taxon>Orbiliomycetes</taxon>
        <taxon>Orbiliales</taxon>
        <taxon>Orbiliaceae</taxon>
        <taxon>Orbilia</taxon>
    </lineage>
</organism>
<dbReference type="Proteomes" id="UP001373714">
    <property type="component" value="Unassembled WGS sequence"/>
</dbReference>
<evidence type="ECO:0000256" key="4">
    <source>
        <dbReference type="ARBA" id="ARBA00023002"/>
    </source>
</evidence>
<dbReference type="PANTHER" id="PTHR43762">
    <property type="entry name" value="L-GULONOLACTONE OXIDASE"/>
    <property type="match status" value="1"/>
</dbReference>
<reference evidence="7 8" key="1">
    <citation type="submission" date="2019-10" db="EMBL/GenBank/DDBJ databases">
        <authorList>
            <person name="Palmer J.M."/>
        </authorList>
    </citation>
    <scope>NUCLEOTIDE SEQUENCE [LARGE SCALE GENOMIC DNA]</scope>
    <source>
        <strain evidence="7 8">TWF730</strain>
    </source>
</reference>
<dbReference type="GO" id="GO:0071949">
    <property type="term" value="F:FAD binding"/>
    <property type="evidence" value="ECO:0007669"/>
    <property type="project" value="InterPro"/>
</dbReference>
<dbReference type="InterPro" id="IPR006094">
    <property type="entry name" value="Oxid_FAD_bind_N"/>
</dbReference>
<protein>
    <recommendedName>
        <fullName evidence="3">D-arabinono-1,4-lactone oxidase</fullName>
        <ecNumber evidence="3">1.1.3.37</ecNumber>
    </recommendedName>
    <alternativeName>
        <fullName evidence="5">L-galactono-gamma-lactone oxidase</fullName>
    </alternativeName>
</protein>
<dbReference type="EC" id="1.1.3.37" evidence="3"/>
<evidence type="ECO:0000256" key="1">
    <source>
        <dbReference type="ARBA" id="ARBA00005083"/>
    </source>
</evidence>
<dbReference type="GO" id="GO:0003885">
    <property type="term" value="F:D-arabinono-1,4-lactone oxidase activity"/>
    <property type="evidence" value="ECO:0007669"/>
    <property type="project" value="UniProtKB-EC"/>
</dbReference>
<dbReference type="InterPro" id="IPR010031">
    <property type="entry name" value="FAD_lactone_oxidase-like"/>
</dbReference>
<dbReference type="EMBL" id="JAVHNS010000001">
    <property type="protein sequence ID" value="KAK6362766.1"/>
    <property type="molecule type" value="Genomic_DNA"/>
</dbReference>
<sequence length="555" mass="61160">MPSEKTTLELLSTLAKEPSNESHLAELKKRIAAGDEKLDHAFFSTMAELAPPQITSAISGGWFGPKTWTNCVNQQKCYPTEIRTARNLKDITTAVNEAHSKGITVRAVGSGHSYSNVAPVYKGGLLLDPHEMNKVLKVDEALLKDSQNAGVLFAVESGITIKDLNLALDKRGLALQNMGAFDGQTLAGAISTGTHGTGINFGPIASSVRAIVLVSGDGTVYQIEKSEGISDPEKFKEKVHDRTLKQDDDWFNSVVISMGCTGIIYSYILEVVPAYYLTESRELGSWTQAKEHLRMTEDGDLPEVLTKNRHYEIDINPYPVENVHSCIIQTKNIDPTNKPHGSRGIVDWIAGILAGCPLAEHWIVWALNLWPQTTPEMINNALNSLVVKDHADKSYKILNIGAVNNVKAFAVELSYPVDKDLVPEIDRLLGIFHDEAAKMNWYLAGPFSLRFVAASDAYLAPQHGRLTCMVELDMLLGIKAGDELLRSIIKKVQAKNPAVRVHWGLDLDTVDKDEVLKVYPEFSKWLEVYAELNPVGLFNSPFTDRLEISATTKGI</sequence>
<dbReference type="PROSITE" id="PS00862">
    <property type="entry name" value="OX2_COVAL_FAD"/>
    <property type="match status" value="1"/>
</dbReference>
<name>A0AAV9VM84_9PEZI</name>
<gene>
    <name evidence="7" type="ORF">TWF730_000221</name>
</gene>